<sequence length="106" mass="11493">MTDTPTQTDDSIESNADRSRSRTGSPDGGDSGLGSGRVRQFLAWAGLAICSLLAFVALIQFYWSVTAAIDLWVEPRHQPLIHAAFNLVVMFGSLIGISLLVRELSE</sequence>
<dbReference type="RefSeq" id="WP_124194625.1">
    <property type="nucleotide sequence ID" value="NZ_REGA01000003.1"/>
</dbReference>
<protein>
    <recommendedName>
        <fullName evidence="3">DUF8060 domain-containing protein</fullName>
    </recommendedName>
</protein>
<evidence type="ECO:0000259" key="3">
    <source>
        <dbReference type="Pfam" id="PF26256"/>
    </source>
</evidence>
<keyword evidence="2" id="KW-1133">Transmembrane helix</keyword>
<evidence type="ECO:0000256" key="1">
    <source>
        <dbReference type="SAM" id="MobiDB-lite"/>
    </source>
</evidence>
<dbReference type="AlphaFoldDB" id="A0A3N6M021"/>
<evidence type="ECO:0000256" key="2">
    <source>
        <dbReference type="SAM" id="Phobius"/>
    </source>
</evidence>
<proteinExistence type="predicted"/>
<dbReference type="Proteomes" id="UP000282323">
    <property type="component" value="Unassembled WGS sequence"/>
</dbReference>
<name>A0A3N6M021_NATCH</name>
<organism evidence="4 5">
    <name type="scientific">Natrarchaeobius chitinivorans</name>
    <dbReference type="NCBI Taxonomy" id="1679083"/>
    <lineage>
        <taxon>Archaea</taxon>
        <taxon>Methanobacteriati</taxon>
        <taxon>Methanobacteriota</taxon>
        <taxon>Stenosarchaea group</taxon>
        <taxon>Halobacteria</taxon>
        <taxon>Halobacteriales</taxon>
        <taxon>Natrialbaceae</taxon>
        <taxon>Natrarchaeobius</taxon>
    </lineage>
</organism>
<keyword evidence="5" id="KW-1185">Reference proteome</keyword>
<comment type="caution">
    <text evidence="4">The sequence shown here is derived from an EMBL/GenBank/DDBJ whole genome shotgun (WGS) entry which is preliminary data.</text>
</comment>
<evidence type="ECO:0000313" key="4">
    <source>
        <dbReference type="EMBL" id="RQG96553.1"/>
    </source>
</evidence>
<feature type="transmembrane region" description="Helical" evidence="2">
    <location>
        <begin position="41"/>
        <end position="63"/>
    </location>
</feature>
<keyword evidence="2" id="KW-0812">Transmembrane</keyword>
<reference evidence="4 5" key="1">
    <citation type="submission" date="2018-10" db="EMBL/GenBank/DDBJ databases">
        <title>Natrarchaeobius chitinivorans gen. nov., sp. nov., and Natrarchaeobius haloalkaliphilus sp. nov., alkaliphilic, chitin-utilizing haloarchaea from hypersaline alkaline lakes.</title>
        <authorList>
            <person name="Sorokin D.Y."/>
            <person name="Elcheninov A.G."/>
            <person name="Kostrikina N.A."/>
            <person name="Bale N.J."/>
            <person name="Sinninghe Damste J.S."/>
            <person name="Khijniak T.V."/>
            <person name="Kublanov I.V."/>
            <person name="Toshchakov S.V."/>
        </authorList>
    </citation>
    <scope>NUCLEOTIDE SEQUENCE [LARGE SCALE GENOMIC DNA]</scope>
    <source>
        <strain evidence="4 5">AArcht4T</strain>
    </source>
</reference>
<dbReference type="OrthoDB" id="307104at2157"/>
<evidence type="ECO:0000313" key="5">
    <source>
        <dbReference type="Proteomes" id="UP000282323"/>
    </source>
</evidence>
<keyword evidence="2" id="KW-0472">Membrane</keyword>
<feature type="transmembrane region" description="Helical" evidence="2">
    <location>
        <begin position="83"/>
        <end position="101"/>
    </location>
</feature>
<dbReference type="InterPro" id="IPR058373">
    <property type="entry name" value="DUF8060"/>
</dbReference>
<gene>
    <name evidence="4" type="ORF">EA473_05430</name>
</gene>
<feature type="domain" description="DUF8060" evidence="3">
    <location>
        <begin position="3"/>
        <end position="105"/>
    </location>
</feature>
<feature type="region of interest" description="Disordered" evidence="1">
    <location>
        <begin position="1"/>
        <end position="34"/>
    </location>
</feature>
<accession>A0A3N6M021</accession>
<dbReference type="Pfam" id="PF26256">
    <property type="entry name" value="DUF8060"/>
    <property type="match status" value="1"/>
</dbReference>
<dbReference type="EMBL" id="REGA01000003">
    <property type="protein sequence ID" value="RQG96553.1"/>
    <property type="molecule type" value="Genomic_DNA"/>
</dbReference>